<dbReference type="InterPro" id="IPR013785">
    <property type="entry name" value="Aldolase_TIM"/>
</dbReference>
<dbReference type="Pfam" id="PF04055">
    <property type="entry name" value="Radical_SAM"/>
    <property type="match status" value="1"/>
</dbReference>
<comment type="cofactor">
    <cofactor evidence="8">
        <name>[4Fe-4S] cluster</name>
        <dbReference type="ChEBI" id="CHEBI:49883"/>
    </cofactor>
    <text evidence="8">Binds 2 [4Fe-4S] clusters per subunit. One cluster is coordinated with 3 cysteines and an exchangeable S-adenosyl-L-methionine.</text>
</comment>
<dbReference type="SFLD" id="SFLDG01058">
    <property type="entry name" value="lipoyl_synthase_like"/>
    <property type="match status" value="1"/>
</dbReference>
<feature type="binding site" evidence="8">
    <location>
        <position position="37"/>
    </location>
    <ligand>
        <name>[4Fe-4S] cluster</name>
        <dbReference type="ChEBI" id="CHEBI:49883"/>
        <label>1</label>
    </ligand>
</feature>
<dbReference type="GO" id="GO:0046872">
    <property type="term" value="F:metal ion binding"/>
    <property type="evidence" value="ECO:0007669"/>
    <property type="project" value="UniProtKB-KW"/>
</dbReference>
<dbReference type="PIRSF" id="PIRSF005963">
    <property type="entry name" value="Lipoyl_synth"/>
    <property type="match status" value="1"/>
</dbReference>
<evidence type="ECO:0000256" key="6">
    <source>
        <dbReference type="ARBA" id="ARBA00023014"/>
    </source>
</evidence>
<gene>
    <name evidence="8 10" type="primary">lipA</name>
    <name evidence="10" type="ORF">HMPREF0391_10468</name>
</gene>
<evidence type="ECO:0000256" key="2">
    <source>
        <dbReference type="ARBA" id="ARBA00022679"/>
    </source>
</evidence>
<accession>D6S7P6</accession>
<keyword evidence="1 8" id="KW-0004">4Fe-4S</keyword>
<dbReference type="GO" id="GO:0051539">
    <property type="term" value="F:4 iron, 4 sulfur cluster binding"/>
    <property type="evidence" value="ECO:0007669"/>
    <property type="project" value="UniProtKB-UniRule"/>
</dbReference>
<dbReference type="Proteomes" id="UP000004063">
    <property type="component" value="Chromosome"/>
</dbReference>
<dbReference type="SMART" id="SM00729">
    <property type="entry name" value="Elp3"/>
    <property type="match status" value="1"/>
</dbReference>
<keyword evidence="5 8" id="KW-0408">Iron</keyword>
<dbReference type="CDD" id="cd01335">
    <property type="entry name" value="Radical_SAM"/>
    <property type="match status" value="1"/>
</dbReference>
<dbReference type="GO" id="GO:0009249">
    <property type="term" value="P:protein lipoylation"/>
    <property type="evidence" value="ECO:0007669"/>
    <property type="project" value="UniProtKB-UniRule"/>
</dbReference>
<dbReference type="NCBIfam" id="NF004019">
    <property type="entry name" value="PRK05481.1"/>
    <property type="match status" value="1"/>
</dbReference>
<protein>
    <recommendedName>
        <fullName evidence="8">Lipoyl synthase</fullName>
        <ecNumber evidence="8">2.8.1.8</ecNumber>
    </recommendedName>
    <alternativeName>
        <fullName evidence="8">Lip-syn</fullName>
        <shortName evidence="8">LS</shortName>
    </alternativeName>
    <alternativeName>
        <fullName evidence="8">Lipoate synthase</fullName>
    </alternativeName>
    <alternativeName>
        <fullName evidence="8">Lipoic acid synthase</fullName>
    </alternativeName>
    <alternativeName>
        <fullName evidence="8">Sulfur insertion protein LipA</fullName>
    </alternativeName>
</protein>
<dbReference type="InterPro" id="IPR003698">
    <property type="entry name" value="Lipoyl_synth"/>
</dbReference>
<evidence type="ECO:0000256" key="4">
    <source>
        <dbReference type="ARBA" id="ARBA00022723"/>
    </source>
</evidence>
<dbReference type="NCBIfam" id="NF009544">
    <property type="entry name" value="PRK12928.1"/>
    <property type="match status" value="1"/>
</dbReference>
<evidence type="ECO:0000256" key="8">
    <source>
        <dbReference type="HAMAP-Rule" id="MF_00206"/>
    </source>
</evidence>
<dbReference type="UniPathway" id="UPA00538">
    <property type="reaction ID" value="UER00593"/>
</dbReference>
<dbReference type="EMBL" id="ACHM02000001">
    <property type="protein sequence ID" value="EFH94100.1"/>
    <property type="molecule type" value="Genomic_DNA"/>
</dbReference>
<keyword evidence="6 8" id="KW-0411">Iron-sulfur</keyword>
<comment type="catalytic activity">
    <reaction evidence="7 8">
        <text>[[Fe-S] cluster scaffold protein carrying a second [4Fe-4S](2+) cluster] + N(6)-octanoyl-L-lysyl-[protein] + 2 oxidized [2Fe-2S]-[ferredoxin] + 2 S-adenosyl-L-methionine + 4 H(+) = [[Fe-S] cluster scaffold protein] + N(6)-[(R)-dihydrolipoyl]-L-lysyl-[protein] + 4 Fe(3+) + 2 hydrogen sulfide + 2 5'-deoxyadenosine + 2 L-methionine + 2 reduced [2Fe-2S]-[ferredoxin]</text>
        <dbReference type="Rhea" id="RHEA:16585"/>
        <dbReference type="Rhea" id="RHEA-COMP:9928"/>
        <dbReference type="Rhea" id="RHEA-COMP:10000"/>
        <dbReference type="Rhea" id="RHEA-COMP:10001"/>
        <dbReference type="Rhea" id="RHEA-COMP:10475"/>
        <dbReference type="Rhea" id="RHEA-COMP:14568"/>
        <dbReference type="Rhea" id="RHEA-COMP:14569"/>
        <dbReference type="ChEBI" id="CHEBI:15378"/>
        <dbReference type="ChEBI" id="CHEBI:17319"/>
        <dbReference type="ChEBI" id="CHEBI:29034"/>
        <dbReference type="ChEBI" id="CHEBI:29919"/>
        <dbReference type="ChEBI" id="CHEBI:33722"/>
        <dbReference type="ChEBI" id="CHEBI:33737"/>
        <dbReference type="ChEBI" id="CHEBI:33738"/>
        <dbReference type="ChEBI" id="CHEBI:57844"/>
        <dbReference type="ChEBI" id="CHEBI:59789"/>
        <dbReference type="ChEBI" id="CHEBI:78809"/>
        <dbReference type="ChEBI" id="CHEBI:83100"/>
        <dbReference type="EC" id="2.8.1.8"/>
    </reaction>
</comment>
<comment type="similarity">
    <text evidence="8">Belongs to the radical SAM superfamily. Lipoyl synthase family.</text>
</comment>
<keyword evidence="3 8" id="KW-0949">S-adenosyl-L-methionine</keyword>
<keyword evidence="2 8" id="KW-0808">Transferase</keyword>
<keyword evidence="8" id="KW-0963">Cytoplasm</keyword>
<dbReference type="HAMAP" id="MF_00206">
    <property type="entry name" value="Lipoyl_synth"/>
    <property type="match status" value="1"/>
</dbReference>
<evidence type="ECO:0000259" key="9">
    <source>
        <dbReference type="PROSITE" id="PS51918"/>
    </source>
</evidence>
<comment type="caution">
    <text evidence="10">The sequence shown here is derived from an EMBL/GenBank/DDBJ whole genome shotgun (WGS) entry which is preliminary data.</text>
</comment>
<dbReference type="STRING" id="525282.HMPREF0391_10468"/>
<evidence type="ECO:0000256" key="1">
    <source>
        <dbReference type="ARBA" id="ARBA00022485"/>
    </source>
</evidence>
<feature type="binding site" evidence="8">
    <location>
        <position position="67"/>
    </location>
    <ligand>
        <name>[4Fe-4S] cluster</name>
        <dbReference type="ChEBI" id="CHEBI:49883"/>
        <label>2</label>
        <note>4Fe-4S-S-AdoMet</note>
    </ligand>
</feature>
<feature type="binding site" evidence="8">
    <location>
        <position position="63"/>
    </location>
    <ligand>
        <name>[4Fe-4S] cluster</name>
        <dbReference type="ChEBI" id="CHEBI:49883"/>
        <label>2</label>
        <note>4Fe-4S-S-AdoMet</note>
    </ligand>
</feature>
<comment type="pathway">
    <text evidence="8">Protein modification; protein lipoylation via endogenous pathway; protein N(6)-(lipoyl)lysine from octanoyl-[acyl-carrier-protein]: step 2/2.</text>
</comment>
<evidence type="ECO:0000313" key="10">
    <source>
        <dbReference type="EMBL" id="EFH94100.1"/>
    </source>
</evidence>
<feature type="domain" description="Radical SAM core" evidence="9">
    <location>
        <begin position="49"/>
        <end position="263"/>
    </location>
</feature>
<dbReference type="GO" id="GO:0016992">
    <property type="term" value="F:lipoate synthase activity"/>
    <property type="evidence" value="ECO:0007669"/>
    <property type="project" value="UniProtKB-UniRule"/>
</dbReference>
<dbReference type="Gene3D" id="3.20.20.70">
    <property type="entry name" value="Aldolase class I"/>
    <property type="match status" value="1"/>
</dbReference>
<feature type="binding site" evidence="8">
    <location>
        <position position="274"/>
    </location>
    <ligand>
        <name>[4Fe-4S] cluster</name>
        <dbReference type="ChEBI" id="CHEBI:49883"/>
        <label>1</label>
    </ligand>
</feature>
<name>D6S7P6_FINMA</name>
<dbReference type="PROSITE" id="PS51918">
    <property type="entry name" value="RADICAL_SAM"/>
    <property type="match status" value="1"/>
</dbReference>
<feature type="binding site" evidence="8">
    <location>
        <position position="48"/>
    </location>
    <ligand>
        <name>[4Fe-4S] cluster</name>
        <dbReference type="ChEBI" id="CHEBI:49883"/>
        <label>1</label>
    </ligand>
</feature>
<dbReference type="SUPFAM" id="SSF102114">
    <property type="entry name" value="Radical SAM enzymes"/>
    <property type="match status" value="1"/>
</dbReference>
<dbReference type="eggNOG" id="COG0320">
    <property type="taxonomic scope" value="Bacteria"/>
</dbReference>
<evidence type="ECO:0000256" key="3">
    <source>
        <dbReference type="ARBA" id="ARBA00022691"/>
    </source>
</evidence>
<dbReference type="InterPro" id="IPR006638">
    <property type="entry name" value="Elp3/MiaA/NifB-like_rSAM"/>
</dbReference>
<evidence type="ECO:0000256" key="5">
    <source>
        <dbReference type="ARBA" id="ARBA00023004"/>
    </source>
</evidence>
<dbReference type="AlphaFoldDB" id="D6S7P6"/>
<dbReference type="PANTHER" id="PTHR10949:SF0">
    <property type="entry name" value="LIPOYL SYNTHASE, MITOCHONDRIAL"/>
    <property type="match status" value="1"/>
</dbReference>
<dbReference type="GO" id="GO:0005737">
    <property type="term" value="C:cytoplasm"/>
    <property type="evidence" value="ECO:0007669"/>
    <property type="project" value="UniProtKB-SubCell"/>
</dbReference>
<feature type="binding site" evidence="8">
    <location>
        <position position="70"/>
    </location>
    <ligand>
        <name>[4Fe-4S] cluster</name>
        <dbReference type="ChEBI" id="CHEBI:49883"/>
        <label>2</label>
        <note>4Fe-4S-S-AdoMet</note>
    </ligand>
</feature>
<proteinExistence type="inferred from homology"/>
<keyword evidence="4 8" id="KW-0479">Metal-binding</keyword>
<comment type="function">
    <text evidence="8">Catalyzes the radical-mediated insertion of two sulfur atoms into the C-6 and C-8 positions of the octanoyl moiety bound to the lipoyl domains of lipoate-dependent enzymes, thereby converting the octanoylated domains into lipoylated derivatives.</text>
</comment>
<dbReference type="HOGENOM" id="CLU_033144_2_1_9"/>
<dbReference type="SFLD" id="SFLDF00271">
    <property type="entry name" value="lipoyl_synthase"/>
    <property type="match status" value="1"/>
</dbReference>
<organism evidence="10">
    <name type="scientific">Finegoldia magna ATCC 53516</name>
    <dbReference type="NCBI Taxonomy" id="525282"/>
    <lineage>
        <taxon>Bacteria</taxon>
        <taxon>Bacillati</taxon>
        <taxon>Bacillota</taxon>
        <taxon>Tissierellia</taxon>
        <taxon>Tissierellales</taxon>
        <taxon>Peptoniphilaceae</taxon>
        <taxon>Finegoldia</taxon>
    </lineage>
</organism>
<feature type="binding site" evidence="8">
    <location>
        <position position="42"/>
    </location>
    <ligand>
        <name>[4Fe-4S] cluster</name>
        <dbReference type="ChEBI" id="CHEBI:49883"/>
        <label>1</label>
    </ligand>
</feature>
<dbReference type="PANTHER" id="PTHR10949">
    <property type="entry name" value="LIPOYL SYNTHASE"/>
    <property type="match status" value="1"/>
</dbReference>
<reference evidence="10" key="1">
    <citation type="submission" date="2010-05" db="EMBL/GenBank/DDBJ databases">
        <authorList>
            <person name="Muzny D."/>
            <person name="Qin X."/>
            <person name="Buhay C."/>
            <person name="Dugan-Rocha S."/>
            <person name="Ding Y."/>
            <person name="Chen G."/>
            <person name="Hawes A."/>
            <person name="Holder M."/>
            <person name="Jhangiani S."/>
            <person name="Johnson A."/>
            <person name="Khan Z."/>
            <person name="Li Z."/>
            <person name="Liu W."/>
            <person name="Liu X."/>
            <person name="Perez L."/>
            <person name="Shen H."/>
            <person name="Wang Q."/>
            <person name="Watt J."/>
            <person name="Xi L."/>
            <person name="Xin Y."/>
            <person name="Zhou J."/>
            <person name="Deng J."/>
            <person name="Jiang H."/>
            <person name="Liu Y."/>
            <person name="Qu J."/>
            <person name="Song X.-Z."/>
            <person name="Zhang L."/>
            <person name="Villasana D."/>
            <person name="Johnson A."/>
            <person name="Liu J."/>
            <person name="Liyanage D."/>
            <person name="Lorensuhewa L."/>
            <person name="Robinson T."/>
            <person name="Song A."/>
            <person name="Song B.-B."/>
            <person name="Dinh H."/>
            <person name="Thornton R."/>
            <person name="Coyle M."/>
            <person name="Francisco L."/>
            <person name="Jackson L."/>
            <person name="Javaid M."/>
            <person name="Korchina V."/>
            <person name="Kovar C."/>
            <person name="Mata R."/>
            <person name="Mathew T."/>
            <person name="Ngo R."/>
            <person name="Nguyen L."/>
            <person name="Nguyen N."/>
            <person name="Okwuonu G."/>
            <person name="Ongeri F."/>
            <person name="Pham C."/>
            <person name="Simmons D."/>
            <person name="Wilczek-Boney K."/>
            <person name="Hale W."/>
            <person name="Jakkamsetti A."/>
            <person name="Pham P."/>
            <person name="Ruth R."/>
            <person name="San Lucas F."/>
            <person name="Warren J."/>
            <person name="Zhang J."/>
            <person name="Zhao Z."/>
            <person name="Zhou C."/>
            <person name="Zhu D."/>
            <person name="Lee S."/>
            <person name="Bess C."/>
            <person name="Blankenburg K."/>
            <person name="Forbes L."/>
            <person name="Fu Q."/>
            <person name="Gubbala S."/>
            <person name="Hirani K."/>
            <person name="Jayaseelan J.C."/>
            <person name="Lara F."/>
            <person name="Munidasa M."/>
            <person name="Palculict T."/>
            <person name="Patil S."/>
            <person name="Pu L.-L."/>
            <person name="Saada N."/>
            <person name="Tang L."/>
            <person name="Weissenberger G."/>
            <person name="Zhu Y."/>
            <person name="Hemphill L."/>
            <person name="Shang Y."/>
            <person name="Youmans B."/>
            <person name="Ayvaz T."/>
            <person name="Ross M."/>
            <person name="Santibanez J."/>
            <person name="Aqrawi P."/>
            <person name="Gross S."/>
            <person name="Joshi V."/>
            <person name="Fowler G."/>
            <person name="Nazareth L."/>
            <person name="Reid J."/>
            <person name="Worley K."/>
            <person name="Petrosino J."/>
            <person name="Highlander S."/>
            <person name="Gibbs R."/>
        </authorList>
    </citation>
    <scope>NUCLEOTIDE SEQUENCE [LARGE SCALE GENOMIC DNA]</scope>
    <source>
        <strain evidence="10">ATCC 53516</strain>
    </source>
</reference>
<dbReference type="SFLD" id="SFLDS00029">
    <property type="entry name" value="Radical_SAM"/>
    <property type="match status" value="1"/>
</dbReference>
<evidence type="ECO:0000256" key="7">
    <source>
        <dbReference type="ARBA" id="ARBA00047326"/>
    </source>
</evidence>
<dbReference type="InterPro" id="IPR058240">
    <property type="entry name" value="rSAM_sf"/>
</dbReference>
<comment type="subcellular location">
    <subcellularLocation>
        <location evidence="8">Cytoplasm</location>
    </subcellularLocation>
</comment>
<dbReference type="InterPro" id="IPR007197">
    <property type="entry name" value="rSAM"/>
</dbReference>
<dbReference type="NCBIfam" id="TIGR00510">
    <property type="entry name" value="lipA"/>
    <property type="match status" value="1"/>
</dbReference>
<sequence>MIYLIRKPKWMRVKIEGSQNLHEVESLVDGFELNTVCKEANCPNRMKCYESRTATFMILGDICTRNCRYCNVTTGRGRAVDEKEPENVAKVVQKLGLKYAVITSVDRDDLKDEGATQFKNVIKEIRKYNEGTLVEVLIPDMHAKHELLDIVFDERPDVLNHNVETVRSIFKEMRPQGNLDNSFEVLRYAKEKGLVTKSGFMVGLGETNEEVHQMLDKLNELKVDIVTIGQYLMPTLEHAELDRYVTPEEFEEYKKYGESIGIKHVESGPFVRSSYNAGNVFKSLEQKENE</sequence>
<dbReference type="EC" id="2.8.1.8" evidence="8"/>